<proteinExistence type="predicted"/>
<keyword evidence="9" id="KW-1185">Reference proteome</keyword>
<dbReference type="GO" id="GO:0004601">
    <property type="term" value="F:peroxidase activity"/>
    <property type="evidence" value="ECO:0007669"/>
    <property type="project" value="UniProtKB-KW"/>
</dbReference>
<name>A0ABN7YDK6_9BURK</name>
<dbReference type="NCBIfam" id="TIGR01413">
    <property type="entry name" value="Dyp_perox_fam"/>
    <property type="match status" value="1"/>
</dbReference>
<feature type="region of interest" description="Disordered" evidence="6">
    <location>
        <begin position="1"/>
        <end position="30"/>
    </location>
</feature>
<keyword evidence="3" id="KW-0479">Metal-binding</keyword>
<evidence type="ECO:0000259" key="7">
    <source>
        <dbReference type="Pfam" id="PF20628"/>
    </source>
</evidence>
<gene>
    <name evidence="8" type="primary">yfeX</name>
    <name evidence="8" type="ORF">LMG23992_01856</name>
</gene>
<dbReference type="Proteomes" id="UP000727654">
    <property type="component" value="Unassembled WGS sequence"/>
</dbReference>
<dbReference type="EMBL" id="CAJZAI010000003">
    <property type="protein sequence ID" value="CAG9170856.1"/>
    <property type="molecule type" value="Genomic_DNA"/>
</dbReference>
<keyword evidence="5" id="KW-0408">Iron</keyword>
<dbReference type="PANTHER" id="PTHR30521:SF0">
    <property type="entry name" value="DYP-TYPE PEROXIDASE FAMILY PROTEIN"/>
    <property type="match status" value="1"/>
</dbReference>
<comment type="cofactor">
    <cofactor evidence="1">
        <name>heme b</name>
        <dbReference type="ChEBI" id="CHEBI:60344"/>
    </cofactor>
</comment>
<evidence type="ECO:0000256" key="3">
    <source>
        <dbReference type="ARBA" id="ARBA00022723"/>
    </source>
</evidence>
<evidence type="ECO:0000313" key="9">
    <source>
        <dbReference type="Proteomes" id="UP000727654"/>
    </source>
</evidence>
<evidence type="ECO:0000313" key="8">
    <source>
        <dbReference type="EMBL" id="CAG9170856.1"/>
    </source>
</evidence>
<feature type="domain" description="Dyp-type peroxidase C-terminal" evidence="7">
    <location>
        <begin position="20"/>
        <end position="177"/>
    </location>
</feature>
<dbReference type="SUPFAM" id="SSF54909">
    <property type="entry name" value="Dimeric alpha+beta barrel"/>
    <property type="match status" value="1"/>
</dbReference>
<evidence type="ECO:0000256" key="4">
    <source>
        <dbReference type="ARBA" id="ARBA00023002"/>
    </source>
</evidence>
<evidence type="ECO:0000256" key="2">
    <source>
        <dbReference type="ARBA" id="ARBA00022559"/>
    </source>
</evidence>
<evidence type="ECO:0000256" key="1">
    <source>
        <dbReference type="ARBA" id="ARBA00001970"/>
    </source>
</evidence>
<reference evidence="8 9" key="1">
    <citation type="submission" date="2021-08" db="EMBL/GenBank/DDBJ databases">
        <authorList>
            <person name="Peeters C."/>
        </authorList>
    </citation>
    <scope>NUCLEOTIDE SEQUENCE [LARGE SCALE GENOMIC DNA]</scope>
    <source>
        <strain evidence="8 9">LMG 23992</strain>
    </source>
</reference>
<evidence type="ECO:0000256" key="6">
    <source>
        <dbReference type="SAM" id="MobiDB-lite"/>
    </source>
</evidence>
<sequence length="197" mass="21552">MQREAGAPRPGNFVPPRGTSFVDGTENPDGDEAVRFTTIGDEDPLFAGGSYVIVQKYLHDMAAWNDLTVEAQERIIGRSKLSDIELDEAVKPSWSHSSLTTLVEEGEEVKILRDNMPFGQPGKGEFGAFFIGYARSPAPIEQMVENMFVGRPPGNYDKLLDFSRAVTGSLFFLPSADLLEALAEREPNARAGAAERS</sequence>
<keyword evidence="4 8" id="KW-0560">Oxidoreductase</keyword>
<dbReference type="InterPro" id="IPR006314">
    <property type="entry name" value="Dyp_peroxidase"/>
</dbReference>
<comment type="caution">
    <text evidence="8">The sequence shown here is derived from an EMBL/GenBank/DDBJ whole genome shotgun (WGS) entry which is preliminary data.</text>
</comment>
<organism evidence="8 9">
    <name type="scientific">Cupriavidus laharis</name>
    <dbReference type="NCBI Taxonomy" id="151654"/>
    <lineage>
        <taxon>Bacteria</taxon>
        <taxon>Pseudomonadati</taxon>
        <taxon>Pseudomonadota</taxon>
        <taxon>Betaproteobacteria</taxon>
        <taxon>Burkholderiales</taxon>
        <taxon>Burkholderiaceae</taxon>
        <taxon>Cupriavidus</taxon>
    </lineage>
</organism>
<keyword evidence="2 8" id="KW-0575">Peroxidase</keyword>
<accession>A0ABN7YDK6</accession>
<dbReference type="PROSITE" id="PS51404">
    <property type="entry name" value="DYP_PEROXIDASE"/>
    <property type="match status" value="1"/>
</dbReference>
<dbReference type="Pfam" id="PF20628">
    <property type="entry name" value="Dyp_perox_C"/>
    <property type="match status" value="1"/>
</dbReference>
<dbReference type="InterPro" id="IPR048328">
    <property type="entry name" value="Dyp_perox_C"/>
</dbReference>
<dbReference type="InterPro" id="IPR011008">
    <property type="entry name" value="Dimeric_a/b-barrel"/>
</dbReference>
<dbReference type="EC" id="1.11.1.-" evidence="8"/>
<dbReference type="PANTHER" id="PTHR30521">
    <property type="entry name" value="DEFERROCHELATASE/PEROXIDASE"/>
    <property type="match status" value="1"/>
</dbReference>
<evidence type="ECO:0000256" key="5">
    <source>
        <dbReference type="ARBA" id="ARBA00023004"/>
    </source>
</evidence>
<protein>
    <submittedName>
        <fullName evidence="8">Dye-decolorizing peroxidase YfeX</fullName>
        <ecNumber evidence="8">1.11.1.-</ecNumber>
    </submittedName>
</protein>